<evidence type="ECO:0000256" key="4">
    <source>
        <dbReference type="ARBA" id="ARBA00022553"/>
    </source>
</evidence>
<evidence type="ECO:0000259" key="14">
    <source>
        <dbReference type="PROSITE" id="PS50885"/>
    </source>
</evidence>
<keyword evidence="6 12" id="KW-0812">Transmembrane</keyword>
<evidence type="ECO:0000313" key="16">
    <source>
        <dbReference type="Proteomes" id="UP001500683"/>
    </source>
</evidence>
<feature type="transmembrane region" description="Helical" evidence="12">
    <location>
        <begin position="20"/>
        <end position="45"/>
    </location>
</feature>
<dbReference type="CDD" id="cd00075">
    <property type="entry name" value="HATPase"/>
    <property type="match status" value="1"/>
</dbReference>
<dbReference type="SMART" id="SM00388">
    <property type="entry name" value="HisKA"/>
    <property type="match status" value="1"/>
</dbReference>
<dbReference type="InterPro" id="IPR003661">
    <property type="entry name" value="HisK_dim/P_dom"/>
</dbReference>
<dbReference type="InterPro" id="IPR036890">
    <property type="entry name" value="HATPase_C_sf"/>
</dbReference>
<dbReference type="SMART" id="SM00387">
    <property type="entry name" value="HATPase_c"/>
    <property type="match status" value="1"/>
</dbReference>
<dbReference type="InterPro" id="IPR003594">
    <property type="entry name" value="HATPase_dom"/>
</dbReference>
<dbReference type="Gene3D" id="3.30.565.10">
    <property type="entry name" value="Histidine kinase-like ATPase, C-terminal domain"/>
    <property type="match status" value="1"/>
</dbReference>
<dbReference type="PRINTS" id="PR00344">
    <property type="entry name" value="BCTRLSENSOR"/>
</dbReference>
<gene>
    <name evidence="15" type="ORF">GCM10022214_16560</name>
</gene>
<dbReference type="InterPro" id="IPR005467">
    <property type="entry name" value="His_kinase_dom"/>
</dbReference>
<feature type="region of interest" description="Disordered" evidence="11">
    <location>
        <begin position="413"/>
        <end position="439"/>
    </location>
</feature>
<evidence type="ECO:0000259" key="13">
    <source>
        <dbReference type="PROSITE" id="PS50109"/>
    </source>
</evidence>
<keyword evidence="4" id="KW-0597">Phosphoprotein</keyword>
<dbReference type="PROSITE" id="PS50109">
    <property type="entry name" value="HIS_KIN"/>
    <property type="match status" value="1"/>
</dbReference>
<name>A0ABP7VCV9_9ACTN</name>
<evidence type="ECO:0000256" key="3">
    <source>
        <dbReference type="ARBA" id="ARBA00012438"/>
    </source>
</evidence>
<sequence>MRVPLRLPGKFRLPRQTVRLRLTLLYGVLFLLSGAALLGITYVLVSNATDHGYTYTAPGGASTRVEGKHLEPGPGNVVVSARGLTQEQLMEQSRLLEAQAEQQRADQLRELLVQSGVALCIMAFLSILLGWIVAGRVLRRVRTITTTAREISANNLHERLALEGPVDELKELGDTIDDLLARLESAFQAQRRFIANASHELRTPLARQRVIVQVALSDPDATVESLRAAHERVLVSGEQQERLIAALLTLARGQAGLDVRKPFDLADVVRQVVASRHADAESRGVRLSARLAPARAAGKADLVERLAVNLVDNALRYNVPGGMVDVAVADRAGQAVLSVTNTGPVVADGDMERLFQPFQRLNRTERTGRGGGRGDGGLGLGLSIVQAIVTAHGAALDAVPRPEGGLAITVTFPPPHQASSQSDTTRPTSAIDRGLTMSR</sequence>
<evidence type="ECO:0000256" key="1">
    <source>
        <dbReference type="ARBA" id="ARBA00000085"/>
    </source>
</evidence>
<dbReference type="InterPro" id="IPR036097">
    <property type="entry name" value="HisK_dim/P_sf"/>
</dbReference>
<evidence type="ECO:0000256" key="2">
    <source>
        <dbReference type="ARBA" id="ARBA00004236"/>
    </source>
</evidence>
<dbReference type="InterPro" id="IPR004358">
    <property type="entry name" value="Sig_transdc_His_kin-like_C"/>
</dbReference>
<accession>A0ABP7VCV9</accession>
<feature type="domain" description="Histidine kinase" evidence="13">
    <location>
        <begin position="196"/>
        <end position="416"/>
    </location>
</feature>
<dbReference type="SUPFAM" id="SSF47384">
    <property type="entry name" value="Homodimeric domain of signal transducing histidine kinase"/>
    <property type="match status" value="1"/>
</dbReference>
<dbReference type="GO" id="GO:0016301">
    <property type="term" value="F:kinase activity"/>
    <property type="evidence" value="ECO:0007669"/>
    <property type="project" value="UniProtKB-KW"/>
</dbReference>
<reference evidence="16" key="1">
    <citation type="journal article" date="2019" name="Int. J. Syst. Evol. Microbiol.">
        <title>The Global Catalogue of Microorganisms (GCM) 10K type strain sequencing project: providing services to taxonomists for standard genome sequencing and annotation.</title>
        <authorList>
            <consortium name="The Broad Institute Genomics Platform"/>
            <consortium name="The Broad Institute Genome Sequencing Center for Infectious Disease"/>
            <person name="Wu L."/>
            <person name="Ma J."/>
        </authorList>
    </citation>
    <scope>NUCLEOTIDE SEQUENCE [LARGE SCALE GENOMIC DNA]</scope>
    <source>
        <strain evidence="16">JCM 16702</strain>
    </source>
</reference>
<dbReference type="Proteomes" id="UP001500683">
    <property type="component" value="Unassembled WGS sequence"/>
</dbReference>
<dbReference type="EMBL" id="BAAAZG010000006">
    <property type="protein sequence ID" value="GAA4063706.1"/>
    <property type="molecule type" value="Genomic_DNA"/>
</dbReference>
<evidence type="ECO:0000256" key="6">
    <source>
        <dbReference type="ARBA" id="ARBA00022692"/>
    </source>
</evidence>
<evidence type="ECO:0000256" key="10">
    <source>
        <dbReference type="ARBA" id="ARBA00023136"/>
    </source>
</evidence>
<dbReference type="InterPro" id="IPR003660">
    <property type="entry name" value="HAMP_dom"/>
</dbReference>
<dbReference type="SUPFAM" id="SSF55874">
    <property type="entry name" value="ATPase domain of HSP90 chaperone/DNA topoisomerase II/histidine kinase"/>
    <property type="match status" value="1"/>
</dbReference>
<evidence type="ECO:0000256" key="11">
    <source>
        <dbReference type="SAM" id="MobiDB-lite"/>
    </source>
</evidence>
<keyword evidence="5" id="KW-0808">Transferase</keyword>
<dbReference type="EC" id="2.7.13.3" evidence="3"/>
<dbReference type="Pfam" id="PF00672">
    <property type="entry name" value="HAMP"/>
    <property type="match status" value="1"/>
</dbReference>
<dbReference type="PROSITE" id="PS50885">
    <property type="entry name" value="HAMP"/>
    <property type="match status" value="1"/>
</dbReference>
<dbReference type="CDD" id="cd00082">
    <property type="entry name" value="HisKA"/>
    <property type="match status" value="1"/>
</dbReference>
<evidence type="ECO:0000256" key="12">
    <source>
        <dbReference type="SAM" id="Phobius"/>
    </source>
</evidence>
<organism evidence="15 16">
    <name type="scientific">Actinomadura miaoliensis</name>
    <dbReference type="NCBI Taxonomy" id="430685"/>
    <lineage>
        <taxon>Bacteria</taxon>
        <taxon>Bacillati</taxon>
        <taxon>Actinomycetota</taxon>
        <taxon>Actinomycetes</taxon>
        <taxon>Streptosporangiales</taxon>
        <taxon>Thermomonosporaceae</taxon>
        <taxon>Actinomadura</taxon>
    </lineage>
</organism>
<protein>
    <recommendedName>
        <fullName evidence="3">histidine kinase</fullName>
        <ecNumber evidence="3">2.7.13.3</ecNumber>
    </recommendedName>
</protein>
<keyword evidence="9" id="KW-0902">Two-component regulatory system</keyword>
<keyword evidence="7 15" id="KW-0418">Kinase</keyword>
<evidence type="ECO:0000256" key="8">
    <source>
        <dbReference type="ARBA" id="ARBA00022989"/>
    </source>
</evidence>
<dbReference type="CDD" id="cd06225">
    <property type="entry name" value="HAMP"/>
    <property type="match status" value="1"/>
</dbReference>
<dbReference type="Gene3D" id="6.10.340.10">
    <property type="match status" value="1"/>
</dbReference>
<evidence type="ECO:0000313" key="15">
    <source>
        <dbReference type="EMBL" id="GAA4063706.1"/>
    </source>
</evidence>
<feature type="domain" description="HAMP" evidence="14">
    <location>
        <begin position="135"/>
        <end position="188"/>
    </location>
</feature>
<dbReference type="Gene3D" id="1.10.287.130">
    <property type="match status" value="1"/>
</dbReference>
<comment type="catalytic activity">
    <reaction evidence="1">
        <text>ATP + protein L-histidine = ADP + protein N-phospho-L-histidine.</text>
        <dbReference type="EC" id="2.7.13.3"/>
    </reaction>
</comment>
<feature type="transmembrane region" description="Helical" evidence="12">
    <location>
        <begin position="111"/>
        <end position="134"/>
    </location>
</feature>
<comment type="subcellular location">
    <subcellularLocation>
        <location evidence="2">Cell membrane</location>
    </subcellularLocation>
</comment>
<keyword evidence="16" id="KW-1185">Reference proteome</keyword>
<dbReference type="PANTHER" id="PTHR45436">
    <property type="entry name" value="SENSOR HISTIDINE KINASE YKOH"/>
    <property type="match status" value="1"/>
</dbReference>
<keyword evidence="10 12" id="KW-0472">Membrane</keyword>
<proteinExistence type="predicted"/>
<dbReference type="PANTHER" id="PTHR45436:SF5">
    <property type="entry name" value="SENSOR HISTIDINE KINASE TRCS"/>
    <property type="match status" value="1"/>
</dbReference>
<feature type="compositionally biased region" description="Polar residues" evidence="11">
    <location>
        <begin position="417"/>
        <end position="428"/>
    </location>
</feature>
<evidence type="ECO:0000256" key="5">
    <source>
        <dbReference type="ARBA" id="ARBA00022679"/>
    </source>
</evidence>
<evidence type="ECO:0000256" key="7">
    <source>
        <dbReference type="ARBA" id="ARBA00022777"/>
    </source>
</evidence>
<dbReference type="SMART" id="SM00304">
    <property type="entry name" value="HAMP"/>
    <property type="match status" value="1"/>
</dbReference>
<dbReference type="Pfam" id="PF00512">
    <property type="entry name" value="HisKA"/>
    <property type="match status" value="1"/>
</dbReference>
<keyword evidence="8 12" id="KW-1133">Transmembrane helix</keyword>
<evidence type="ECO:0000256" key="9">
    <source>
        <dbReference type="ARBA" id="ARBA00023012"/>
    </source>
</evidence>
<dbReference type="Pfam" id="PF02518">
    <property type="entry name" value="HATPase_c"/>
    <property type="match status" value="1"/>
</dbReference>
<comment type="caution">
    <text evidence="15">The sequence shown here is derived from an EMBL/GenBank/DDBJ whole genome shotgun (WGS) entry which is preliminary data.</text>
</comment>
<dbReference type="InterPro" id="IPR050428">
    <property type="entry name" value="TCS_sensor_his_kinase"/>
</dbReference>